<evidence type="ECO:0000259" key="4">
    <source>
        <dbReference type="PROSITE" id="PS50060"/>
    </source>
</evidence>
<accession>A0A450SM34</accession>
<dbReference type="InterPro" id="IPR013320">
    <property type="entry name" value="ConA-like_dom_sf"/>
</dbReference>
<evidence type="ECO:0000313" key="5">
    <source>
        <dbReference type="EMBL" id="VFJ54733.1"/>
    </source>
</evidence>
<proteinExistence type="predicted"/>
<dbReference type="EMBL" id="CAADFD010000020">
    <property type="protein sequence ID" value="VFJ54733.1"/>
    <property type="molecule type" value="Genomic_DNA"/>
</dbReference>
<keyword evidence="5" id="KW-0176">Collagen</keyword>
<dbReference type="AlphaFoldDB" id="A0A450SM34"/>
<evidence type="ECO:0000256" key="1">
    <source>
        <dbReference type="ARBA" id="ARBA00022729"/>
    </source>
</evidence>
<dbReference type="GO" id="GO:0016020">
    <property type="term" value="C:membrane"/>
    <property type="evidence" value="ECO:0007669"/>
    <property type="project" value="InterPro"/>
</dbReference>
<feature type="compositionally biased region" description="Basic and acidic residues" evidence="3">
    <location>
        <begin position="438"/>
        <end position="453"/>
    </location>
</feature>
<dbReference type="InterPro" id="IPR008160">
    <property type="entry name" value="Collagen"/>
</dbReference>
<protein>
    <submittedName>
        <fullName evidence="5">Collagen triple helix repeat-containing protein</fullName>
    </submittedName>
</protein>
<feature type="domain" description="MAM" evidence="4">
    <location>
        <begin position="33"/>
        <end position="196"/>
    </location>
</feature>
<dbReference type="SMART" id="SM00137">
    <property type="entry name" value="MAM"/>
    <property type="match status" value="1"/>
</dbReference>
<dbReference type="PANTHER" id="PTHR23282">
    <property type="entry name" value="APICAL ENDOSOMAL GLYCOPROTEIN PRECURSOR"/>
    <property type="match status" value="1"/>
</dbReference>
<gene>
    <name evidence="5" type="ORF">BECKFW1821B_GA0114236_10205</name>
</gene>
<reference evidence="5" key="1">
    <citation type="submission" date="2019-02" db="EMBL/GenBank/DDBJ databases">
        <authorList>
            <person name="Gruber-Vodicka R. H."/>
            <person name="Seah K. B. B."/>
        </authorList>
    </citation>
    <scope>NUCLEOTIDE SEQUENCE</scope>
    <source>
        <strain evidence="5">BECK_BZ106</strain>
    </source>
</reference>
<dbReference type="Pfam" id="PF01391">
    <property type="entry name" value="Collagen"/>
    <property type="match status" value="1"/>
</dbReference>
<dbReference type="InterPro" id="IPR006558">
    <property type="entry name" value="LamG-like"/>
</dbReference>
<dbReference type="PROSITE" id="PS50060">
    <property type="entry name" value="MAM_2"/>
    <property type="match status" value="1"/>
</dbReference>
<dbReference type="Pfam" id="PF00629">
    <property type="entry name" value="MAM"/>
    <property type="match status" value="1"/>
</dbReference>
<organism evidence="5">
    <name type="scientific">Candidatus Kentrum sp. FW</name>
    <dbReference type="NCBI Taxonomy" id="2126338"/>
    <lineage>
        <taxon>Bacteria</taxon>
        <taxon>Pseudomonadati</taxon>
        <taxon>Pseudomonadota</taxon>
        <taxon>Gammaproteobacteria</taxon>
        <taxon>Candidatus Kentrum</taxon>
    </lineage>
</organism>
<keyword evidence="2" id="KW-1015">Disulfide bond</keyword>
<dbReference type="InterPro" id="IPR000998">
    <property type="entry name" value="MAM_dom"/>
</dbReference>
<name>A0A450SM34_9GAMM</name>
<sequence>MKVSVPFSRPLGPFFLLFLLGFCVPTPLNAMEYTATFEVGLDGWTASKGTSLFNWARHSGSTHSGHTGPASAQEGDYYLYLEASRNTPARTAYLEFSGFVGKPQAITFHYHMYGAHMGTLVLEAFDGHAWTEVWRISGQQHIDHYAPWTAREIDLSGRTIHKIRFQGITGDYQLPSQYRGDMAIDYVTLTTDANPLPTETWSQSGYDIHYEHGNVGIGTDKPGADLSILGNLSKPLAGHVGVLKGSTHVTGVDTRFTEELVVGDSLSIGEEVFLVREIRGDTELFIDIPHTKGALNATAYTDSDLLSVRTGIGGDALLVDRSGNVGIGVKDPIVRLDVAGGIKVGNESVCDTQREGTIRYDDAGREIEFCNGAVWTRVEGPVGATGPRGPKGDKGDKGDTGPMPPMPPKGDTGPPGPKGDKGDTGARGPRGKQGEQGIKGDKGAKGDKGDKGEPGTAGSIVNLEPLSQIPKNGTSGDLYFNSSGALCVYIDGNWTRIIGNGICNDLETGLVAYYPFNGNANDESGNGYNGIVNGAILTKDRFGNPNRAYWFDGNDKITVDAFSNFEWGDEFSVSVWFKRTGQWGNYQGIVNNGYHANGSWEIRMGRENGGTNLGGGVVTSTSNVTWDHMDIHASRNQWHHVVMAYDGNHLSFYLDGELKEVNTRDMGSLILKNTPLTIGQAGTGMKNEYFYGAIDDIRIYRRALSISGVSDLYDFQK</sequence>
<evidence type="ECO:0000256" key="2">
    <source>
        <dbReference type="ARBA" id="ARBA00023157"/>
    </source>
</evidence>
<dbReference type="InterPro" id="IPR051560">
    <property type="entry name" value="MAM_domain-containing"/>
</dbReference>
<dbReference type="Pfam" id="PF13385">
    <property type="entry name" value="Laminin_G_3"/>
    <property type="match status" value="1"/>
</dbReference>
<evidence type="ECO:0000256" key="3">
    <source>
        <dbReference type="SAM" id="MobiDB-lite"/>
    </source>
</evidence>
<dbReference type="SMART" id="SM00560">
    <property type="entry name" value="LamGL"/>
    <property type="match status" value="1"/>
</dbReference>
<dbReference type="CDD" id="cd06263">
    <property type="entry name" value="MAM"/>
    <property type="match status" value="1"/>
</dbReference>
<feature type="compositionally biased region" description="Basic and acidic residues" evidence="3">
    <location>
        <begin position="390"/>
        <end position="399"/>
    </location>
</feature>
<dbReference type="Gene3D" id="2.60.120.200">
    <property type="match status" value="2"/>
</dbReference>
<keyword evidence="1" id="KW-0732">Signal</keyword>
<dbReference type="PANTHER" id="PTHR23282:SF101">
    <property type="entry name" value="MAM DOMAIN-CONTAINING PROTEIN"/>
    <property type="match status" value="1"/>
</dbReference>
<feature type="region of interest" description="Disordered" evidence="3">
    <location>
        <begin position="378"/>
        <end position="468"/>
    </location>
</feature>
<dbReference type="SUPFAM" id="SSF49899">
    <property type="entry name" value="Concanavalin A-like lectins/glucanases"/>
    <property type="match status" value="2"/>
</dbReference>